<feature type="domain" description="Glycosyl transferase family 1" evidence="1">
    <location>
        <begin position="217"/>
        <end position="375"/>
    </location>
</feature>
<sequence>MRIASNRRRVSAASPNVETSSMPLEIVQIIQEFSTVGGAENVSWELARAFERLGISNLVLTSRSAAAPDAKNVRLVIPFTSSIPTRGPLRYIGRLLVVPLFTFVATFTLRHYRNAVAISHGDTLAGDILVVHAVNIENLHEKRRAGEWMWRFNPLHLWVSLRDHFMIGGLRYRRYVAVSPRVAGELKHHYNVPADRIQVIPNGIDVERFKPDQAARRTARARFGIPPDAQLLLFVGHEFDRKGLAHIIGAMERLGPEYWLLVVGAGDEGRYKRMVSQLRGRVVFAGEQRGLESIYPAADAFVLPTAYETFSLVCMEAMACAVPVFATRVGGIEDYLVDGHNGFSIERDPNDVAAKLAQAFQDKEGLKQLAKGAYETALGYRWDAIATQYVALVEQVDREKKASTRSTGPGMVKVV</sequence>
<dbReference type="Pfam" id="PF13439">
    <property type="entry name" value="Glyco_transf_4"/>
    <property type="match status" value="1"/>
</dbReference>
<dbReference type="Gene3D" id="3.40.50.2000">
    <property type="entry name" value="Glycogen Phosphorylase B"/>
    <property type="match status" value="2"/>
</dbReference>
<dbReference type="PANTHER" id="PTHR45947">
    <property type="entry name" value="SULFOQUINOVOSYL TRANSFERASE SQD2"/>
    <property type="match status" value="1"/>
</dbReference>
<gene>
    <name evidence="3" type="ORF">FHW37_10165</name>
</gene>
<dbReference type="PANTHER" id="PTHR45947:SF3">
    <property type="entry name" value="SULFOQUINOVOSYL TRANSFERASE SQD2"/>
    <property type="match status" value="1"/>
</dbReference>
<protein>
    <submittedName>
        <fullName evidence="3">UDP-glucose:(Heptosyl)LPS alpha-1,3-glucosyltransferase</fullName>
    </submittedName>
</protein>
<keyword evidence="3" id="KW-0808">Transferase</keyword>
<evidence type="ECO:0000313" key="4">
    <source>
        <dbReference type="Proteomes" id="UP000320653"/>
    </source>
</evidence>
<comment type="caution">
    <text evidence="3">The sequence shown here is derived from an EMBL/GenBank/DDBJ whole genome shotgun (WGS) entry which is preliminary data.</text>
</comment>
<dbReference type="AlphaFoldDB" id="A0A561R6M4"/>
<dbReference type="GO" id="GO:0016757">
    <property type="term" value="F:glycosyltransferase activity"/>
    <property type="evidence" value="ECO:0007669"/>
    <property type="project" value="InterPro"/>
</dbReference>
<keyword evidence="4" id="KW-1185">Reference proteome</keyword>
<name>A0A561R6M4_9HYPH</name>
<proteinExistence type="predicted"/>
<evidence type="ECO:0000259" key="1">
    <source>
        <dbReference type="Pfam" id="PF00534"/>
    </source>
</evidence>
<dbReference type="InterPro" id="IPR001296">
    <property type="entry name" value="Glyco_trans_1"/>
</dbReference>
<dbReference type="Proteomes" id="UP000320653">
    <property type="component" value="Unassembled WGS sequence"/>
</dbReference>
<evidence type="ECO:0000313" key="3">
    <source>
        <dbReference type="EMBL" id="TWF58261.1"/>
    </source>
</evidence>
<organism evidence="3 4">
    <name type="scientific">Neorhizobium alkalisoli</name>
    <dbReference type="NCBI Taxonomy" id="528178"/>
    <lineage>
        <taxon>Bacteria</taxon>
        <taxon>Pseudomonadati</taxon>
        <taxon>Pseudomonadota</taxon>
        <taxon>Alphaproteobacteria</taxon>
        <taxon>Hyphomicrobiales</taxon>
        <taxon>Rhizobiaceae</taxon>
        <taxon>Rhizobium/Agrobacterium group</taxon>
        <taxon>Neorhizobium</taxon>
    </lineage>
</organism>
<dbReference type="Pfam" id="PF00534">
    <property type="entry name" value="Glycos_transf_1"/>
    <property type="match status" value="1"/>
</dbReference>
<dbReference type="EMBL" id="VIWP01000001">
    <property type="protein sequence ID" value="TWF58261.1"/>
    <property type="molecule type" value="Genomic_DNA"/>
</dbReference>
<dbReference type="InterPro" id="IPR050194">
    <property type="entry name" value="Glycosyltransferase_grp1"/>
</dbReference>
<feature type="domain" description="Glycosyltransferase subfamily 4-like N-terminal" evidence="2">
    <location>
        <begin position="36"/>
        <end position="208"/>
    </location>
</feature>
<dbReference type="CDD" id="cd03801">
    <property type="entry name" value="GT4_PimA-like"/>
    <property type="match status" value="1"/>
</dbReference>
<dbReference type="SUPFAM" id="SSF53756">
    <property type="entry name" value="UDP-Glycosyltransferase/glycogen phosphorylase"/>
    <property type="match status" value="1"/>
</dbReference>
<evidence type="ECO:0000259" key="2">
    <source>
        <dbReference type="Pfam" id="PF13439"/>
    </source>
</evidence>
<reference evidence="3 4" key="1">
    <citation type="submission" date="2019-06" db="EMBL/GenBank/DDBJ databases">
        <title>Sorghum-associated microbial communities from plants grown in Nebraska, USA.</title>
        <authorList>
            <person name="Schachtman D."/>
        </authorList>
    </citation>
    <scope>NUCLEOTIDE SEQUENCE [LARGE SCALE GENOMIC DNA]</scope>
    <source>
        <strain evidence="3 4">1225</strain>
    </source>
</reference>
<dbReference type="InterPro" id="IPR028098">
    <property type="entry name" value="Glyco_trans_4-like_N"/>
</dbReference>
<accession>A0A561R6M4</accession>